<accession>A0AAV2MS00</accession>
<dbReference type="AlphaFoldDB" id="A0AAV2MS00"/>
<gene>
    <name evidence="1" type="ORF">KC01_LOCUS42025</name>
</gene>
<proteinExistence type="predicted"/>
<sequence>MSLNAPVRKCMRCSGGVASAHVLLVRVARLSSVWLLVVCSSSPFLHLLWFACLHCFPPLWADPRGPSAGSVLLVPHGLLPRADGLAVPCVSLPPIGGAALSRCFPKSPGM</sequence>
<name>A0AAV2MS00_KNICA</name>
<keyword evidence="2" id="KW-1185">Reference proteome</keyword>
<dbReference type="Proteomes" id="UP001497482">
    <property type="component" value="Chromosome 9"/>
</dbReference>
<evidence type="ECO:0000313" key="1">
    <source>
        <dbReference type="EMBL" id="CAL1616218.1"/>
    </source>
</evidence>
<organism evidence="1 2">
    <name type="scientific">Knipowitschia caucasica</name>
    <name type="common">Caucasian dwarf goby</name>
    <name type="synonym">Pomatoschistus caucasicus</name>
    <dbReference type="NCBI Taxonomy" id="637954"/>
    <lineage>
        <taxon>Eukaryota</taxon>
        <taxon>Metazoa</taxon>
        <taxon>Chordata</taxon>
        <taxon>Craniata</taxon>
        <taxon>Vertebrata</taxon>
        <taxon>Euteleostomi</taxon>
        <taxon>Actinopterygii</taxon>
        <taxon>Neopterygii</taxon>
        <taxon>Teleostei</taxon>
        <taxon>Neoteleostei</taxon>
        <taxon>Acanthomorphata</taxon>
        <taxon>Gobiaria</taxon>
        <taxon>Gobiiformes</taxon>
        <taxon>Gobioidei</taxon>
        <taxon>Gobiidae</taxon>
        <taxon>Gobiinae</taxon>
        <taxon>Knipowitschia</taxon>
    </lineage>
</organism>
<evidence type="ECO:0000313" key="2">
    <source>
        <dbReference type="Proteomes" id="UP001497482"/>
    </source>
</evidence>
<protein>
    <submittedName>
        <fullName evidence="1">Uncharacterized protein</fullName>
    </submittedName>
</protein>
<reference evidence="1 2" key="1">
    <citation type="submission" date="2024-04" db="EMBL/GenBank/DDBJ databases">
        <authorList>
            <person name="Waldvogel A.-M."/>
            <person name="Schoenle A."/>
        </authorList>
    </citation>
    <scope>NUCLEOTIDE SEQUENCE [LARGE SCALE GENOMIC DNA]</scope>
</reference>
<dbReference type="EMBL" id="OZ035831">
    <property type="protein sequence ID" value="CAL1616218.1"/>
    <property type="molecule type" value="Genomic_DNA"/>
</dbReference>